<dbReference type="InterPro" id="IPR050695">
    <property type="entry name" value="N-acetylmuramoyl_amidase_3"/>
</dbReference>
<dbReference type="SUPFAM" id="SSF53187">
    <property type="entry name" value="Zn-dependent exopeptidases"/>
    <property type="match status" value="1"/>
</dbReference>
<proteinExistence type="predicted"/>
<dbReference type="Pfam" id="PF01520">
    <property type="entry name" value="Amidase_3"/>
    <property type="match status" value="1"/>
</dbReference>
<dbReference type="PANTHER" id="PTHR30404:SF0">
    <property type="entry name" value="N-ACETYLMURAMOYL-L-ALANINE AMIDASE AMIC"/>
    <property type="match status" value="1"/>
</dbReference>
<dbReference type="Gene3D" id="2.60.40.10">
    <property type="entry name" value="Immunoglobulins"/>
    <property type="match status" value="1"/>
</dbReference>
<feature type="domain" description="MurNAc-LAA" evidence="2">
    <location>
        <begin position="138"/>
        <end position="261"/>
    </location>
</feature>
<dbReference type="GO" id="GO:0009253">
    <property type="term" value="P:peptidoglycan catabolic process"/>
    <property type="evidence" value="ECO:0007669"/>
    <property type="project" value="InterPro"/>
</dbReference>
<dbReference type="Pfam" id="PF16158">
    <property type="entry name" value="N_BRCA1_IG"/>
    <property type="match status" value="1"/>
</dbReference>
<dbReference type="AlphaFoldDB" id="A0A6J4IH68"/>
<reference evidence="3" key="1">
    <citation type="submission" date="2020-02" db="EMBL/GenBank/DDBJ databases">
        <authorList>
            <person name="Meier V. D."/>
        </authorList>
    </citation>
    <scope>NUCLEOTIDE SEQUENCE</scope>
    <source>
        <strain evidence="3">AVDCRST_MAG77</strain>
    </source>
</reference>
<dbReference type="InterPro" id="IPR013783">
    <property type="entry name" value="Ig-like_fold"/>
</dbReference>
<dbReference type="EC" id="3.5.1.28" evidence="3"/>
<dbReference type="SMART" id="SM00646">
    <property type="entry name" value="Ami_3"/>
    <property type="match status" value="1"/>
</dbReference>
<accession>A0A6J4IH68</accession>
<dbReference type="CDD" id="cd02696">
    <property type="entry name" value="MurNAc-LAA"/>
    <property type="match status" value="1"/>
</dbReference>
<evidence type="ECO:0000256" key="1">
    <source>
        <dbReference type="ARBA" id="ARBA00022801"/>
    </source>
</evidence>
<gene>
    <name evidence="3" type="ORF">AVDCRST_MAG77-2033</name>
</gene>
<dbReference type="Gene3D" id="3.40.630.40">
    <property type="entry name" value="Zn-dependent exopeptidases"/>
    <property type="match status" value="1"/>
</dbReference>
<evidence type="ECO:0000313" key="3">
    <source>
        <dbReference type="EMBL" id="CAA9250193.1"/>
    </source>
</evidence>
<protein>
    <submittedName>
        <fullName evidence="3">N-acetylmuramoyl-L-alanine amidase</fullName>
        <ecNumber evidence="3">3.5.1.28</ecNumber>
    </submittedName>
</protein>
<keyword evidence="1 3" id="KW-0378">Hydrolase</keyword>
<dbReference type="EMBL" id="CADCTC010000123">
    <property type="protein sequence ID" value="CAA9250193.1"/>
    <property type="molecule type" value="Genomic_DNA"/>
</dbReference>
<dbReference type="CDD" id="cd14947">
    <property type="entry name" value="NBR1_like"/>
    <property type="match status" value="1"/>
</dbReference>
<dbReference type="InterPro" id="IPR032350">
    <property type="entry name" value="Nbr1_FW"/>
</dbReference>
<dbReference type="GO" id="GO:0030288">
    <property type="term" value="C:outer membrane-bounded periplasmic space"/>
    <property type="evidence" value="ECO:0007669"/>
    <property type="project" value="TreeGrafter"/>
</dbReference>
<organism evidence="3">
    <name type="scientific">uncultured Chloroflexota bacterium</name>
    <dbReference type="NCBI Taxonomy" id="166587"/>
    <lineage>
        <taxon>Bacteria</taxon>
        <taxon>Bacillati</taxon>
        <taxon>Chloroflexota</taxon>
        <taxon>environmental samples</taxon>
    </lineage>
</organism>
<dbReference type="InterPro" id="IPR002508">
    <property type="entry name" value="MurNAc-LAA_cat"/>
</dbReference>
<dbReference type="GO" id="GO:0008745">
    <property type="term" value="F:N-acetylmuramoyl-L-alanine amidase activity"/>
    <property type="evidence" value="ECO:0007669"/>
    <property type="project" value="UniProtKB-EC"/>
</dbReference>
<evidence type="ECO:0000259" key="2">
    <source>
        <dbReference type="SMART" id="SM00646"/>
    </source>
</evidence>
<name>A0A6J4IH68_9CHLR</name>
<dbReference type="PANTHER" id="PTHR30404">
    <property type="entry name" value="N-ACETYLMURAMOYL-L-ALANINE AMIDASE"/>
    <property type="match status" value="1"/>
</dbReference>
<sequence>MRGGNQRAHGGPLLSRLHAVPRLALFAAIVLALLPAPAHAGGRNAPRGAPVPQAQQAALAGRVIVLDPGHGGPDPGAVRREGETTEKFVNLEVAQRLRQLLAAAGARVIMTREQDTRPVAPGAAAPPGNEREDLEARVQIANAANADLFISLHADVLPNPEKGGAAVFWGPRTGYTYPGERPEELVQRSRELSHAVLWHLVAKTGVVERGAEPANFYVLGSTRMPSILVEMATLTNLAEAVFLTGEGFQRRIAEGIFNGIADYYEARHNAAVVADVTLPDGSIVPPGARLTKVWRLKNTSRVAIGPGYRFGCYAGDQLDVPAEVPLTQVVPPGGEFEISVPLHTPQGDRGWLFSQWRLRTPGGVWFGPPIWTLLMSRGPRPVDPVPALPAAAGAAYFPETGHNVSAAFRRFFEANGGIRLFGYPRTEELVEDGRTVQYFQRARLEWWPEAAGTPDEVRLTPLAEQLLGAQLPLAGVPLGEAGSGGAGDDALVLPDPLQPGVGHAVRGAFRRLYESVDGPRLFGLPLSEEVPWLEPGLPPERAYPVQTFQRVRLEYRLASGGESADDSGDPWSGVQVSLLGDEALRRRGLLDPPSPIGRIG</sequence>